<dbReference type="EMBL" id="JAWQEG010001593">
    <property type="protein sequence ID" value="KAK3878046.1"/>
    <property type="molecule type" value="Genomic_DNA"/>
</dbReference>
<dbReference type="GO" id="GO:0003676">
    <property type="term" value="F:nucleic acid binding"/>
    <property type="evidence" value="ECO:0007669"/>
    <property type="project" value="InterPro"/>
</dbReference>
<accession>A0AAE1KKV1</accession>
<dbReference type="Gene3D" id="3.30.420.10">
    <property type="entry name" value="Ribonuclease H-like superfamily/Ribonuclease H"/>
    <property type="match status" value="1"/>
</dbReference>
<reference evidence="1" key="1">
    <citation type="submission" date="2023-10" db="EMBL/GenBank/DDBJ databases">
        <title>Genome assemblies of two species of porcelain crab, Petrolisthes cinctipes and Petrolisthes manimaculis (Anomura: Porcellanidae).</title>
        <authorList>
            <person name="Angst P."/>
        </authorList>
    </citation>
    <scope>NUCLEOTIDE SEQUENCE</scope>
    <source>
        <strain evidence="1">PB745_01</strain>
        <tissue evidence="1">Gill</tissue>
    </source>
</reference>
<sequence length="130" mass="14866">MKDWRKVLWTDESVFRVSDTKGIKVWRHKGSDPCDPRYTAKTIKHPPSLMVWGAFAYGDLADLHIFPKGHSVTKDLRLLHRKLEDCYGVTGAEILQQGGAPCHTAQVVKNWLRDSEIEMIPDWPPNSLDI</sequence>
<protein>
    <recommendedName>
        <fullName evidence="3">Transposase</fullName>
    </recommendedName>
</protein>
<organism evidence="1 2">
    <name type="scientific">Petrolisthes cinctipes</name>
    <name type="common">Flat porcelain crab</name>
    <dbReference type="NCBI Taxonomy" id="88211"/>
    <lineage>
        <taxon>Eukaryota</taxon>
        <taxon>Metazoa</taxon>
        <taxon>Ecdysozoa</taxon>
        <taxon>Arthropoda</taxon>
        <taxon>Crustacea</taxon>
        <taxon>Multicrustacea</taxon>
        <taxon>Malacostraca</taxon>
        <taxon>Eumalacostraca</taxon>
        <taxon>Eucarida</taxon>
        <taxon>Decapoda</taxon>
        <taxon>Pleocyemata</taxon>
        <taxon>Anomura</taxon>
        <taxon>Galatheoidea</taxon>
        <taxon>Porcellanidae</taxon>
        <taxon>Petrolisthes</taxon>
    </lineage>
</organism>
<evidence type="ECO:0000313" key="1">
    <source>
        <dbReference type="EMBL" id="KAK3878046.1"/>
    </source>
</evidence>
<dbReference type="AlphaFoldDB" id="A0AAE1KKV1"/>
<evidence type="ECO:0000313" key="2">
    <source>
        <dbReference type="Proteomes" id="UP001286313"/>
    </source>
</evidence>
<comment type="caution">
    <text evidence="1">The sequence shown here is derived from an EMBL/GenBank/DDBJ whole genome shotgun (WGS) entry which is preliminary data.</text>
</comment>
<dbReference type="Proteomes" id="UP001286313">
    <property type="component" value="Unassembled WGS sequence"/>
</dbReference>
<evidence type="ECO:0008006" key="3">
    <source>
        <dbReference type="Google" id="ProtNLM"/>
    </source>
</evidence>
<gene>
    <name evidence="1" type="ORF">Pcinc_017260</name>
</gene>
<proteinExistence type="predicted"/>
<keyword evidence="2" id="KW-1185">Reference proteome</keyword>
<dbReference type="InterPro" id="IPR036397">
    <property type="entry name" value="RNaseH_sf"/>
</dbReference>
<name>A0AAE1KKV1_PETCI</name>